<dbReference type="Pfam" id="PF01546">
    <property type="entry name" value="Peptidase_M20"/>
    <property type="match status" value="1"/>
</dbReference>
<organism evidence="2 3">
    <name type="scientific">Paenibacillus chungangensis</name>
    <dbReference type="NCBI Taxonomy" id="696535"/>
    <lineage>
        <taxon>Bacteria</taxon>
        <taxon>Bacillati</taxon>
        <taxon>Bacillota</taxon>
        <taxon>Bacilli</taxon>
        <taxon>Bacillales</taxon>
        <taxon>Paenibacillaceae</taxon>
        <taxon>Paenibacillus</taxon>
    </lineage>
</organism>
<dbReference type="PIRSF" id="PIRSF016599">
    <property type="entry name" value="Xaa-His_dipept"/>
    <property type="match status" value="1"/>
</dbReference>
<name>A0ABW3HQ54_9BACL</name>
<dbReference type="Proteomes" id="UP001596989">
    <property type="component" value="Unassembled WGS sequence"/>
</dbReference>
<dbReference type="SUPFAM" id="SSF55031">
    <property type="entry name" value="Bacterial exopeptidase dimerisation domain"/>
    <property type="match status" value="1"/>
</dbReference>
<sequence>MSKNATRVYNGDCPVLHRFEELSTIPRASGNEKGISDYVAQFAKQRGCMVEQDERFNLIIRKPAATGYEQAEPVIFQGHLDMVCEKNKETAHDFESDPIRFRIDGDMLYAQGTTLGADNGIAVATAMAIIDSEHMAHPELEIILTTEEETTMGGALHLNTASLKGRRMINFDSDREGILFVSSAGGVNIYHTVPVEWVEQQTGWGRPYILAVNGLKGGHSGDDIIHERGNANKLLGRMLDNLRRHVAFHVGGLQGGMKVNAIPREAEALLYLQESDVYYAEARVQEMNRILNEEYRSTDEGVVITLKAITASGRDGEKTASRKVFSDETKTAVIRLLTLMPSGVLSMDKEIDNLVRTSTNPGVITTGSEEIVVQSLARSSHRSQLDDVLRMLETLAETIGCGIRHDSFFPGWPYRADSKLRPHFEEVYERRFGKPLEVKAIHAGLECGVLIEKLPELDAVSCGPNLYEIHTPNEHLSISSVERTWAFLQGVLREMKE</sequence>
<dbReference type="SUPFAM" id="SSF53187">
    <property type="entry name" value="Zn-dependent exopeptidases"/>
    <property type="match status" value="1"/>
</dbReference>
<feature type="domain" description="Peptidase M20 dimerisation" evidence="1">
    <location>
        <begin position="216"/>
        <end position="297"/>
    </location>
</feature>
<keyword evidence="3" id="KW-1185">Reference proteome</keyword>
<reference evidence="3" key="1">
    <citation type="journal article" date="2019" name="Int. J. Syst. Evol. Microbiol.">
        <title>The Global Catalogue of Microorganisms (GCM) 10K type strain sequencing project: providing services to taxonomists for standard genome sequencing and annotation.</title>
        <authorList>
            <consortium name="The Broad Institute Genomics Platform"/>
            <consortium name="The Broad Institute Genome Sequencing Center for Infectious Disease"/>
            <person name="Wu L."/>
            <person name="Ma J."/>
        </authorList>
    </citation>
    <scope>NUCLEOTIDE SEQUENCE [LARGE SCALE GENOMIC DNA]</scope>
    <source>
        <strain evidence="3">CCUG 59129</strain>
    </source>
</reference>
<evidence type="ECO:0000259" key="1">
    <source>
        <dbReference type="Pfam" id="PF07687"/>
    </source>
</evidence>
<dbReference type="PANTHER" id="PTHR43501:SF1">
    <property type="entry name" value="CYTOSOL NON-SPECIFIC DIPEPTIDASE"/>
    <property type="match status" value="1"/>
</dbReference>
<dbReference type="NCBIfam" id="TIGR01893">
    <property type="entry name" value="aa-his-dipept"/>
    <property type="match status" value="1"/>
</dbReference>
<evidence type="ECO:0000313" key="3">
    <source>
        <dbReference type="Proteomes" id="UP001596989"/>
    </source>
</evidence>
<evidence type="ECO:0000313" key="2">
    <source>
        <dbReference type="EMBL" id="MFD0959655.1"/>
    </source>
</evidence>
<dbReference type="InterPro" id="IPR036264">
    <property type="entry name" value="Bact_exopeptidase_dim_dom"/>
</dbReference>
<dbReference type="EMBL" id="JBHTJZ010000009">
    <property type="protein sequence ID" value="MFD0959655.1"/>
    <property type="molecule type" value="Genomic_DNA"/>
</dbReference>
<protein>
    <submittedName>
        <fullName evidence="2">Aminoacyl-histidine dipeptidase</fullName>
    </submittedName>
</protein>
<dbReference type="PRINTS" id="PR00934">
    <property type="entry name" value="XHISDIPTASE"/>
</dbReference>
<proteinExistence type="predicted"/>
<dbReference type="RefSeq" id="WP_377563849.1">
    <property type="nucleotide sequence ID" value="NZ_JBHTJZ010000009.1"/>
</dbReference>
<accession>A0ABW3HQ54</accession>
<dbReference type="CDD" id="cd03890">
    <property type="entry name" value="M20_pepD"/>
    <property type="match status" value="1"/>
</dbReference>
<dbReference type="PANTHER" id="PTHR43501">
    <property type="entry name" value="CYTOSOL NON-SPECIFIC DIPEPTIDASE"/>
    <property type="match status" value="1"/>
</dbReference>
<dbReference type="InterPro" id="IPR002933">
    <property type="entry name" value="Peptidase_M20"/>
</dbReference>
<dbReference type="Gene3D" id="3.40.630.10">
    <property type="entry name" value="Zn peptidases"/>
    <property type="match status" value="2"/>
</dbReference>
<dbReference type="Pfam" id="PF07687">
    <property type="entry name" value="M20_dimer"/>
    <property type="match status" value="1"/>
</dbReference>
<dbReference type="InterPro" id="IPR001160">
    <property type="entry name" value="Peptidase_M20C"/>
</dbReference>
<dbReference type="InterPro" id="IPR011650">
    <property type="entry name" value="Peptidase_M20_dimer"/>
</dbReference>
<comment type="caution">
    <text evidence="2">The sequence shown here is derived from an EMBL/GenBank/DDBJ whole genome shotgun (WGS) entry which is preliminary data.</text>
</comment>
<gene>
    <name evidence="2" type="ORF">ACFQ2I_09630</name>
</gene>